<dbReference type="InterPro" id="IPR051602">
    <property type="entry name" value="ACC_Biotin_Carboxylase"/>
</dbReference>
<dbReference type="SUPFAM" id="SSF52440">
    <property type="entry name" value="PreATP-grasp domain"/>
    <property type="match status" value="1"/>
</dbReference>
<accession>A0A1H1AIZ4</accession>
<dbReference type="InterPro" id="IPR016185">
    <property type="entry name" value="PreATP-grasp_dom_sf"/>
</dbReference>
<protein>
    <recommendedName>
        <fullName evidence="2">biotin carboxylase</fullName>
        <ecNumber evidence="2">6.3.4.14</ecNumber>
    </recommendedName>
</protein>
<evidence type="ECO:0000259" key="9">
    <source>
        <dbReference type="PROSITE" id="PS50975"/>
    </source>
</evidence>
<keyword evidence="12" id="KW-1185">Reference proteome</keyword>
<dbReference type="Pfam" id="PF02786">
    <property type="entry name" value="CPSase_L_D2"/>
    <property type="match status" value="1"/>
</dbReference>
<organism evidence="11 12">
    <name type="scientific">Actinopolyspora saharensis</name>
    <dbReference type="NCBI Taxonomy" id="995062"/>
    <lineage>
        <taxon>Bacteria</taxon>
        <taxon>Bacillati</taxon>
        <taxon>Actinomycetota</taxon>
        <taxon>Actinomycetes</taxon>
        <taxon>Actinopolysporales</taxon>
        <taxon>Actinopolysporaceae</taxon>
        <taxon>Actinopolyspora</taxon>
    </lineage>
</organism>
<name>A0A1H1AIZ4_9ACTN</name>
<dbReference type="EC" id="6.3.4.14" evidence="2"/>
<dbReference type="Pfam" id="PF00289">
    <property type="entry name" value="Biotin_carb_N"/>
    <property type="match status" value="1"/>
</dbReference>
<dbReference type="NCBIfam" id="NF006367">
    <property type="entry name" value="PRK08591.1"/>
    <property type="match status" value="1"/>
</dbReference>
<evidence type="ECO:0000256" key="7">
    <source>
        <dbReference type="ARBA" id="ARBA00048600"/>
    </source>
</evidence>
<evidence type="ECO:0000313" key="11">
    <source>
        <dbReference type="EMBL" id="SDQ39649.1"/>
    </source>
</evidence>
<dbReference type="STRING" id="995062.SAMN04489718_1603"/>
<reference evidence="12" key="1">
    <citation type="submission" date="2016-10" db="EMBL/GenBank/DDBJ databases">
        <authorList>
            <person name="Varghese N."/>
            <person name="Submissions S."/>
        </authorList>
    </citation>
    <scope>NUCLEOTIDE SEQUENCE [LARGE SCALE GENOMIC DNA]</scope>
    <source>
        <strain evidence="12">DSM 45459</strain>
    </source>
</reference>
<evidence type="ECO:0000313" key="12">
    <source>
        <dbReference type="Proteomes" id="UP000199301"/>
    </source>
</evidence>
<keyword evidence="6" id="KW-0092">Biotin</keyword>
<evidence type="ECO:0000256" key="3">
    <source>
        <dbReference type="ARBA" id="ARBA00022598"/>
    </source>
</evidence>
<dbReference type="PANTHER" id="PTHR48095:SF2">
    <property type="entry name" value="BIOTIN CARBOXYLASE, CHLOROPLASTIC"/>
    <property type="match status" value="1"/>
</dbReference>
<dbReference type="Gene3D" id="3.30.470.20">
    <property type="entry name" value="ATP-grasp fold, B domain"/>
    <property type="match status" value="1"/>
</dbReference>
<dbReference type="GO" id="GO:0004075">
    <property type="term" value="F:biotin carboxylase activity"/>
    <property type="evidence" value="ECO:0007669"/>
    <property type="project" value="UniProtKB-EC"/>
</dbReference>
<feature type="domain" description="Biotin carboxylation" evidence="10">
    <location>
        <begin position="3"/>
        <end position="446"/>
    </location>
</feature>
<dbReference type="GO" id="GO:0005524">
    <property type="term" value="F:ATP binding"/>
    <property type="evidence" value="ECO:0007669"/>
    <property type="project" value="UniProtKB-UniRule"/>
</dbReference>
<feature type="domain" description="ATP-grasp" evidence="9">
    <location>
        <begin position="122"/>
        <end position="318"/>
    </location>
</feature>
<comment type="catalytic activity">
    <reaction evidence="7">
        <text>N(6)-biotinyl-L-lysyl-[protein] + hydrogencarbonate + ATP = N(6)-carboxybiotinyl-L-lysyl-[protein] + ADP + phosphate + H(+)</text>
        <dbReference type="Rhea" id="RHEA:13501"/>
        <dbReference type="Rhea" id="RHEA-COMP:10505"/>
        <dbReference type="Rhea" id="RHEA-COMP:10506"/>
        <dbReference type="ChEBI" id="CHEBI:15378"/>
        <dbReference type="ChEBI" id="CHEBI:17544"/>
        <dbReference type="ChEBI" id="CHEBI:30616"/>
        <dbReference type="ChEBI" id="CHEBI:43474"/>
        <dbReference type="ChEBI" id="CHEBI:83144"/>
        <dbReference type="ChEBI" id="CHEBI:83145"/>
        <dbReference type="ChEBI" id="CHEBI:456216"/>
        <dbReference type="EC" id="6.3.4.14"/>
    </reaction>
</comment>
<dbReference type="Proteomes" id="UP000199301">
    <property type="component" value="Unassembled WGS sequence"/>
</dbReference>
<comment type="function">
    <text evidence="1">This protein is a component of the acetyl coenzyme A carboxylase complex; first, biotin carboxylase catalyzes the carboxylation of the carrier protein and then the transcarboxylase transfers the carboxyl group to form malonyl-CoA.</text>
</comment>
<dbReference type="InterPro" id="IPR005481">
    <property type="entry name" value="BC-like_N"/>
</dbReference>
<dbReference type="InterPro" id="IPR011764">
    <property type="entry name" value="Biotin_carboxylation_dom"/>
</dbReference>
<dbReference type="AlphaFoldDB" id="A0A1H1AIZ4"/>
<dbReference type="PROSITE" id="PS00867">
    <property type="entry name" value="CPSASE_2"/>
    <property type="match status" value="1"/>
</dbReference>
<dbReference type="FunFam" id="3.40.50.20:FF:000010">
    <property type="entry name" value="Propionyl-CoA carboxylase subunit alpha"/>
    <property type="match status" value="1"/>
</dbReference>
<sequence length="446" mass="48091">MTGRSRILVANRGEIAVRIVRACHTAGHEAVAVYSDTDKNARWVRMADEALHIGGSPAAKSYLNTDATLEAAKYAEVDAVHPGYGFLSENAAFARAVTAAGFTFIGPPPEVIELMGDKASARSAATEAGVPVVPGSRPVTDTDDAVRVAEEIGYPILVKAAAGGGGRGIRPVRDAEQLTEVFAGARAEAQSAFGDGTAYLERALPGARHIEVQLLADHHGNLVHLFERDCSVQRRRQKLLEEAPAPDLDERTRNELGEAAKRLGEHVGYRNAGTVEFLVDPDGRFYFIEMNTRVQVEHPITEAITGVDLVAEQLRIADGAELSLTQDAVRHSGAAVELRINAEDPDNGFLPTPGEITAFEAPGGPGVRLDTALTSGEQISPFYDSLIAKLVCWGADRRQAYARARQALSEFRVEGVASTIPLHRELIDDRELLEGPVHTTWLEERS</sequence>
<evidence type="ECO:0000256" key="5">
    <source>
        <dbReference type="ARBA" id="ARBA00022840"/>
    </source>
</evidence>
<keyword evidence="5 8" id="KW-0067">ATP-binding</keyword>
<evidence type="ECO:0000256" key="1">
    <source>
        <dbReference type="ARBA" id="ARBA00003761"/>
    </source>
</evidence>
<dbReference type="PROSITE" id="PS50979">
    <property type="entry name" value="BC"/>
    <property type="match status" value="1"/>
</dbReference>
<evidence type="ECO:0000256" key="2">
    <source>
        <dbReference type="ARBA" id="ARBA00013263"/>
    </source>
</evidence>
<dbReference type="SUPFAM" id="SSF51246">
    <property type="entry name" value="Rudiment single hybrid motif"/>
    <property type="match status" value="1"/>
</dbReference>
<evidence type="ECO:0000256" key="8">
    <source>
        <dbReference type="PROSITE-ProRule" id="PRU00409"/>
    </source>
</evidence>
<dbReference type="EMBL" id="FNKO01000001">
    <property type="protein sequence ID" value="SDQ39649.1"/>
    <property type="molecule type" value="Genomic_DNA"/>
</dbReference>
<evidence type="ECO:0000256" key="4">
    <source>
        <dbReference type="ARBA" id="ARBA00022741"/>
    </source>
</evidence>
<dbReference type="OrthoDB" id="9760256at2"/>
<dbReference type="RefSeq" id="WP_092522102.1">
    <property type="nucleotide sequence ID" value="NZ_FNKO01000001.1"/>
</dbReference>
<dbReference type="GO" id="GO:0046872">
    <property type="term" value="F:metal ion binding"/>
    <property type="evidence" value="ECO:0007669"/>
    <property type="project" value="InterPro"/>
</dbReference>
<dbReference type="InterPro" id="IPR005479">
    <property type="entry name" value="CPAse_ATP-bd"/>
</dbReference>
<gene>
    <name evidence="11" type="ORF">SAMN04489718_1603</name>
</gene>
<dbReference type="PROSITE" id="PS50975">
    <property type="entry name" value="ATP_GRASP"/>
    <property type="match status" value="1"/>
</dbReference>
<dbReference type="FunFam" id="3.30.1490.20:FF:000003">
    <property type="entry name" value="acetyl-CoA carboxylase isoform X1"/>
    <property type="match status" value="1"/>
</dbReference>
<dbReference type="SMART" id="SM00878">
    <property type="entry name" value="Biotin_carb_C"/>
    <property type="match status" value="1"/>
</dbReference>
<dbReference type="InterPro" id="IPR011054">
    <property type="entry name" value="Rudment_hybrid_motif"/>
</dbReference>
<keyword evidence="4 8" id="KW-0547">Nucleotide-binding</keyword>
<evidence type="ECO:0000259" key="10">
    <source>
        <dbReference type="PROSITE" id="PS50979"/>
    </source>
</evidence>
<proteinExistence type="predicted"/>
<dbReference type="SUPFAM" id="SSF56059">
    <property type="entry name" value="Glutathione synthetase ATP-binding domain-like"/>
    <property type="match status" value="1"/>
</dbReference>
<dbReference type="PANTHER" id="PTHR48095">
    <property type="entry name" value="PYRUVATE CARBOXYLASE SUBUNIT A"/>
    <property type="match status" value="1"/>
</dbReference>
<evidence type="ECO:0000256" key="6">
    <source>
        <dbReference type="ARBA" id="ARBA00023267"/>
    </source>
</evidence>
<dbReference type="InterPro" id="IPR011761">
    <property type="entry name" value="ATP-grasp"/>
</dbReference>
<keyword evidence="3" id="KW-0436">Ligase</keyword>
<dbReference type="Pfam" id="PF02785">
    <property type="entry name" value="Biotin_carb_C"/>
    <property type="match status" value="1"/>
</dbReference>
<dbReference type="PROSITE" id="PS00866">
    <property type="entry name" value="CPSASE_1"/>
    <property type="match status" value="1"/>
</dbReference>
<dbReference type="InterPro" id="IPR005482">
    <property type="entry name" value="Biotin_COase_C"/>
</dbReference>